<protein>
    <submittedName>
        <fullName evidence="3">Putative membrane protein</fullName>
    </submittedName>
</protein>
<keyword evidence="2" id="KW-1133">Transmembrane helix</keyword>
<name>A0A031FS11_9MICO</name>
<feature type="transmembrane region" description="Helical" evidence="2">
    <location>
        <begin position="59"/>
        <end position="80"/>
    </location>
</feature>
<reference evidence="3 4" key="1">
    <citation type="submission" date="2014-03" db="EMBL/GenBank/DDBJ databases">
        <title>Draft Genome Sequences of 13 Willow Endophytes.</title>
        <authorList>
            <person name="Gan H.Y."/>
            <person name="Gan H.M."/>
            <person name="Savka M.A."/>
            <person name="Hudson A.O."/>
        </authorList>
    </citation>
    <scope>NUCLEOTIDE SEQUENCE [LARGE SCALE GENOMIC DNA]</scope>
    <source>
        <strain evidence="3 4">RIT293</strain>
    </source>
</reference>
<keyword evidence="2" id="KW-0812">Transmembrane</keyword>
<evidence type="ECO:0000256" key="2">
    <source>
        <dbReference type="SAM" id="Phobius"/>
    </source>
</evidence>
<gene>
    <name evidence="3" type="ORF">BW34_02185</name>
</gene>
<dbReference type="AlphaFoldDB" id="A0A031FS11"/>
<proteinExistence type="predicted"/>
<dbReference type="GeneID" id="91432133"/>
<dbReference type="RefSeq" id="WP_036312311.1">
    <property type="nucleotide sequence ID" value="NZ_CP031421.1"/>
</dbReference>
<organism evidence="3 4">
    <name type="scientific">Microbacterium oleivorans</name>
    <dbReference type="NCBI Taxonomy" id="273677"/>
    <lineage>
        <taxon>Bacteria</taxon>
        <taxon>Bacillati</taxon>
        <taxon>Actinomycetota</taxon>
        <taxon>Actinomycetes</taxon>
        <taxon>Micrococcales</taxon>
        <taxon>Microbacteriaceae</taxon>
        <taxon>Microbacterium</taxon>
    </lineage>
</organism>
<feature type="transmembrane region" description="Helical" evidence="2">
    <location>
        <begin position="138"/>
        <end position="161"/>
    </location>
</feature>
<sequence>MSDEPRPRPQYGEYATPEQQRAAIQQPEAAPTASADPPHPPTAPATTVAARPTRTADRVITLALLIYGLVTVISAVPQLVDFSEFAKTWMTVAGVDGEFTNTAQGALWGGIAATVFAVGWLMTAGFAWWSLARGRLSWWIPLVGAIVTFVIVSVCLVVPLFGDAGLMRGLAVVG</sequence>
<dbReference type="eggNOG" id="ENOG502ZX46">
    <property type="taxonomic scope" value="Bacteria"/>
</dbReference>
<dbReference type="Pfam" id="PF19779">
    <property type="entry name" value="DUF6264"/>
    <property type="match status" value="1"/>
</dbReference>
<evidence type="ECO:0000313" key="3">
    <source>
        <dbReference type="EMBL" id="EZP26981.1"/>
    </source>
</evidence>
<feature type="transmembrane region" description="Helical" evidence="2">
    <location>
        <begin position="106"/>
        <end position="131"/>
    </location>
</feature>
<keyword evidence="4" id="KW-1185">Reference proteome</keyword>
<dbReference type="PATRIC" id="fig|273677.3.peg.2166"/>
<accession>A0A031FS11</accession>
<feature type="region of interest" description="Disordered" evidence="1">
    <location>
        <begin position="1"/>
        <end position="50"/>
    </location>
</feature>
<dbReference type="InterPro" id="IPR046231">
    <property type="entry name" value="DUF6264"/>
</dbReference>
<comment type="caution">
    <text evidence="3">The sequence shown here is derived from an EMBL/GenBank/DDBJ whole genome shotgun (WGS) entry which is preliminary data.</text>
</comment>
<dbReference type="EMBL" id="JFYO01000006">
    <property type="protein sequence ID" value="EZP26981.1"/>
    <property type="molecule type" value="Genomic_DNA"/>
</dbReference>
<dbReference type="KEGG" id="moo:BWL13_01760"/>
<dbReference type="OrthoDB" id="5083906at2"/>
<evidence type="ECO:0000313" key="4">
    <source>
        <dbReference type="Proteomes" id="UP000024001"/>
    </source>
</evidence>
<evidence type="ECO:0000256" key="1">
    <source>
        <dbReference type="SAM" id="MobiDB-lite"/>
    </source>
</evidence>
<dbReference type="Proteomes" id="UP000024001">
    <property type="component" value="Unassembled WGS sequence"/>
</dbReference>
<keyword evidence="2" id="KW-0472">Membrane</keyword>